<dbReference type="RefSeq" id="XP_045098088.1">
    <property type="nucleotide sequence ID" value="XM_045242204.1"/>
</dbReference>
<dbReference type="CTD" id="68917035"/>
<reference evidence="1 2" key="1">
    <citation type="journal article" date="2003" name="PLoS Biol.">
        <title>The genome sequence of Caenorhabditis briggsae: a platform for comparative genomics.</title>
        <authorList>
            <person name="Stein L.D."/>
            <person name="Bao Z."/>
            <person name="Blasiar D."/>
            <person name="Blumenthal T."/>
            <person name="Brent M.R."/>
            <person name="Chen N."/>
            <person name="Chinwalla A."/>
            <person name="Clarke L."/>
            <person name="Clee C."/>
            <person name="Coghlan A."/>
            <person name="Coulson A."/>
            <person name="D'Eustachio P."/>
            <person name="Fitch D.H."/>
            <person name="Fulton L.A."/>
            <person name="Fulton R.E."/>
            <person name="Griffiths-Jones S."/>
            <person name="Harris T.W."/>
            <person name="Hillier L.W."/>
            <person name="Kamath R."/>
            <person name="Kuwabara P.E."/>
            <person name="Mardis E.R."/>
            <person name="Marra M.A."/>
            <person name="Miner T.L."/>
            <person name="Minx P."/>
            <person name="Mullikin J.C."/>
            <person name="Plumb R.W."/>
            <person name="Rogers J."/>
            <person name="Schein J.E."/>
            <person name="Sohrmann M."/>
            <person name="Spieth J."/>
            <person name="Stajich J.E."/>
            <person name="Wei C."/>
            <person name="Willey D."/>
            <person name="Wilson R.K."/>
            <person name="Durbin R."/>
            <person name="Waterston R.H."/>
        </authorList>
    </citation>
    <scope>NUCLEOTIDE SEQUENCE [LARGE SCALE GENOMIC DNA]</scope>
    <source>
        <strain evidence="1 2">AF16</strain>
    </source>
</reference>
<gene>
    <name evidence="1" type="ORF">CBG25549</name>
    <name evidence="1" type="ORF">CBG_25549</name>
</gene>
<proteinExistence type="predicted"/>
<name>B6IF36_CAEBR</name>
<sequence>MYERLLIYRCLFTLGGS</sequence>
<protein>
    <submittedName>
        <fullName evidence="1">Protein CBG25549</fullName>
    </submittedName>
</protein>
<dbReference type="AlphaFoldDB" id="B6IF36"/>
<evidence type="ECO:0000313" key="2">
    <source>
        <dbReference type="Proteomes" id="UP000008549"/>
    </source>
</evidence>
<accession>B6IF36</accession>
<dbReference type="InParanoid" id="B6IF36"/>
<dbReference type="GeneID" id="68917035"/>
<keyword evidence="2" id="KW-1185">Reference proteome</keyword>
<dbReference type="EMBL" id="HE601438">
    <property type="protein sequence ID" value="CAR98516.1"/>
    <property type="molecule type" value="Genomic_DNA"/>
</dbReference>
<organism evidence="1 2">
    <name type="scientific">Caenorhabditis briggsae</name>
    <dbReference type="NCBI Taxonomy" id="6238"/>
    <lineage>
        <taxon>Eukaryota</taxon>
        <taxon>Metazoa</taxon>
        <taxon>Ecdysozoa</taxon>
        <taxon>Nematoda</taxon>
        <taxon>Chromadorea</taxon>
        <taxon>Rhabditida</taxon>
        <taxon>Rhabditina</taxon>
        <taxon>Rhabditomorpha</taxon>
        <taxon>Rhabditoidea</taxon>
        <taxon>Rhabditidae</taxon>
        <taxon>Peloderinae</taxon>
        <taxon>Caenorhabditis</taxon>
    </lineage>
</organism>
<dbReference type="KEGG" id="cbr:CBG_25549"/>
<evidence type="ECO:0000313" key="1">
    <source>
        <dbReference type="EMBL" id="CAR98516.1"/>
    </source>
</evidence>
<dbReference type="Proteomes" id="UP000008549">
    <property type="component" value="Unassembled WGS sequence"/>
</dbReference>
<reference evidence="1 2" key="2">
    <citation type="journal article" date="2011" name="PLoS Genet.">
        <title>Caenorhabditis briggsae recombinant inbred line genotypes reveal inter-strain incompatibility and the evolution of recombination.</title>
        <authorList>
            <person name="Ross J.A."/>
            <person name="Koboldt D.C."/>
            <person name="Staisch J.E."/>
            <person name="Chamberlin H.M."/>
            <person name="Gupta B.P."/>
            <person name="Miller R.D."/>
            <person name="Baird S.E."/>
            <person name="Haag E.S."/>
        </authorList>
    </citation>
    <scope>NUCLEOTIDE SEQUENCE [LARGE SCALE GENOMIC DNA]</scope>
    <source>
        <strain evidence="1 2">AF16</strain>
    </source>
</reference>